<dbReference type="GO" id="GO:0032259">
    <property type="term" value="P:methylation"/>
    <property type="evidence" value="ECO:0007669"/>
    <property type="project" value="UniProtKB-KW"/>
</dbReference>
<dbReference type="EMBL" id="JBHRYR010000003">
    <property type="protein sequence ID" value="MFC3852832.1"/>
    <property type="molecule type" value="Genomic_DNA"/>
</dbReference>
<dbReference type="InterPro" id="IPR013216">
    <property type="entry name" value="Methyltransf_11"/>
</dbReference>
<dbReference type="PIRSF" id="PIRSF018249">
    <property type="entry name" value="MyrA_prd"/>
    <property type="match status" value="1"/>
</dbReference>
<feature type="domain" description="23S rRNA (guanine(745)-N(1))-methyltransferase N-terminal" evidence="2">
    <location>
        <begin position="7"/>
        <end position="54"/>
    </location>
</feature>
<dbReference type="InterPro" id="IPR016718">
    <property type="entry name" value="rRNA_m1G-MeTrfase_A_prd"/>
</dbReference>
<dbReference type="PANTHER" id="PTHR42912">
    <property type="entry name" value="METHYLTRANSFERASE"/>
    <property type="match status" value="1"/>
</dbReference>
<dbReference type="GO" id="GO:0008168">
    <property type="term" value="F:methyltransferase activity"/>
    <property type="evidence" value="ECO:0007669"/>
    <property type="project" value="UniProtKB-KW"/>
</dbReference>
<accession>A0ABV8A075</accession>
<dbReference type="InterPro" id="IPR048647">
    <property type="entry name" value="RlmA_N"/>
</dbReference>
<keyword evidence="3" id="KW-0489">Methyltransferase</keyword>
<dbReference type="CDD" id="cd02440">
    <property type="entry name" value="AdoMet_MTases"/>
    <property type="match status" value="1"/>
</dbReference>
<keyword evidence="4" id="KW-1185">Reference proteome</keyword>
<dbReference type="Pfam" id="PF21302">
    <property type="entry name" value="Zn_ribbon_RlmA"/>
    <property type="match status" value="1"/>
</dbReference>
<dbReference type="Proteomes" id="UP001595617">
    <property type="component" value="Unassembled WGS sequence"/>
</dbReference>
<sequence length="282" mass="31565">MSTLPEYLCPVCQFPLLPPSVSEQRQWSCHNRHGFDASKQGYLNLLLPQQKRSRAPGDTPDMVKARTDFLDTGRYQPLANALSQAVAPVSGATQVLLDIGCGEGYYTTQLAQLDWRQIYGLDISKPAIVAATRRTSAIHWSVASMRAIPLAAQSVDAITCVFAYYHAEEVLRVLKPDGRLVLVVAGPDHLLELRQAIYPELRPQEADKALNAALPYFDYLDEQRLDFYLTDLHGDALWNLLQMTPHFWRASPAVQTALRAQGFARLRVQVQILTLQPKPVQS</sequence>
<gene>
    <name evidence="3" type="ORF">ACFOOG_08305</name>
</gene>
<dbReference type="InterPro" id="IPR050508">
    <property type="entry name" value="Methyltransf_Superfamily"/>
</dbReference>
<evidence type="ECO:0000259" key="1">
    <source>
        <dbReference type="Pfam" id="PF08241"/>
    </source>
</evidence>
<evidence type="ECO:0000259" key="2">
    <source>
        <dbReference type="Pfam" id="PF21302"/>
    </source>
</evidence>
<reference evidence="4" key="1">
    <citation type="journal article" date="2019" name="Int. J. Syst. Evol. Microbiol.">
        <title>The Global Catalogue of Microorganisms (GCM) 10K type strain sequencing project: providing services to taxonomists for standard genome sequencing and annotation.</title>
        <authorList>
            <consortium name="The Broad Institute Genomics Platform"/>
            <consortium name="The Broad Institute Genome Sequencing Center for Infectious Disease"/>
            <person name="Wu L."/>
            <person name="Ma J."/>
        </authorList>
    </citation>
    <scope>NUCLEOTIDE SEQUENCE [LARGE SCALE GENOMIC DNA]</scope>
    <source>
        <strain evidence="4">IBRC 10765</strain>
    </source>
</reference>
<keyword evidence="3" id="KW-0808">Transferase</keyword>
<protein>
    <submittedName>
        <fullName evidence="3">Methyltransferase domain-containing protein</fullName>
    </submittedName>
</protein>
<dbReference type="InterPro" id="IPR029063">
    <property type="entry name" value="SAM-dependent_MTases_sf"/>
</dbReference>
<dbReference type="SUPFAM" id="SSF53335">
    <property type="entry name" value="S-adenosyl-L-methionine-dependent methyltransferases"/>
    <property type="match status" value="1"/>
</dbReference>
<feature type="domain" description="Methyltransferase type 11" evidence="1">
    <location>
        <begin position="97"/>
        <end position="182"/>
    </location>
</feature>
<organism evidence="3 4">
    <name type="scientific">Saccharospirillum mangrovi</name>
    <dbReference type="NCBI Taxonomy" id="2161747"/>
    <lineage>
        <taxon>Bacteria</taxon>
        <taxon>Pseudomonadati</taxon>
        <taxon>Pseudomonadota</taxon>
        <taxon>Gammaproteobacteria</taxon>
        <taxon>Oceanospirillales</taxon>
        <taxon>Saccharospirillaceae</taxon>
        <taxon>Saccharospirillum</taxon>
    </lineage>
</organism>
<dbReference type="RefSeq" id="WP_380695411.1">
    <property type="nucleotide sequence ID" value="NZ_JBHRYR010000003.1"/>
</dbReference>
<dbReference type="PANTHER" id="PTHR42912:SF45">
    <property type="entry name" value="23S RRNA (GUANINE(745)-N(1))-METHYLTRANSFERASE"/>
    <property type="match status" value="1"/>
</dbReference>
<evidence type="ECO:0000313" key="3">
    <source>
        <dbReference type="EMBL" id="MFC3852832.1"/>
    </source>
</evidence>
<proteinExistence type="predicted"/>
<comment type="caution">
    <text evidence="3">The sequence shown here is derived from an EMBL/GenBank/DDBJ whole genome shotgun (WGS) entry which is preliminary data.</text>
</comment>
<dbReference type="Gene3D" id="3.40.50.150">
    <property type="entry name" value="Vaccinia Virus protein VP39"/>
    <property type="match status" value="1"/>
</dbReference>
<dbReference type="Pfam" id="PF08241">
    <property type="entry name" value="Methyltransf_11"/>
    <property type="match status" value="1"/>
</dbReference>
<name>A0ABV8A075_9GAMM</name>
<evidence type="ECO:0000313" key="4">
    <source>
        <dbReference type="Proteomes" id="UP001595617"/>
    </source>
</evidence>